<organism evidence="2 3">
    <name type="scientific">Acrocarpospora pleiomorpha</name>
    <dbReference type="NCBI Taxonomy" id="90975"/>
    <lineage>
        <taxon>Bacteria</taxon>
        <taxon>Bacillati</taxon>
        <taxon>Actinomycetota</taxon>
        <taxon>Actinomycetes</taxon>
        <taxon>Streptosporangiales</taxon>
        <taxon>Streptosporangiaceae</taxon>
        <taxon>Acrocarpospora</taxon>
    </lineage>
</organism>
<keyword evidence="3" id="KW-1185">Reference proteome</keyword>
<evidence type="ECO:0000313" key="2">
    <source>
        <dbReference type="EMBL" id="GES26116.1"/>
    </source>
</evidence>
<comment type="caution">
    <text evidence="2">The sequence shown here is derived from an EMBL/GenBank/DDBJ whole genome shotgun (WGS) entry which is preliminary data.</text>
</comment>
<dbReference type="Gene3D" id="3.40.50.10540">
    <property type="entry name" value="Crotonobetainyl-coa:carnitine coa-transferase, domain 1"/>
    <property type="match status" value="1"/>
</dbReference>
<reference evidence="2 3" key="1">
    <citation type="submission" date="2019-10" db="EMBL/GenBank/DDBJ databases">
        <title>Whole genome shotgun sequence of Acrocarpospora pleiomorpha NBRC 16267.</title>
        <authorList>
            <person name="Ichikawa N."/>
            <person name="Kimura A."/>
            <person name="Kitahashi Y."/>
            <person name="Komaki H."/>
            <person name="Oguchi A."/>
        </authorList>
    </citation>
    <scope>NUCLEOTIDE SEQUENCE [LARGE SCALE GENOMIC DNA]</scope>
    <source>
        <strain evidence="2 3">NBRC 16267</strain>
    </source>
</reference>
<dbReference type="Gene3D" id="3.30.1540.10">
    <property type="entry name" value="formyl-coa transferase, domain 3"/>
    <property type="match status" value="1"/>
</dbReference>
<dbReference type="Proteomes" id="UP000377595">
    <property type="component" value="Unassembled WGS sequence"/>
</dbReference>
<accession>A0A5M3XYY1</accession>
<dbReference type="RefSeq" id="WP_155350854.1">
    <property type="nucleotide sequence ID" value="NZ_BAAAHM010000051.1"/>
</dbReference>
<gene>
    <name evidence="2" type="ORF">Aple_090150</name>
</gene>
<dbReference type="EMBL" id="BLAF01000079">
    <property type="protein sequence ID" value="GES26116.1"/>
    <property type="molecule type" value="Genomic_DNA"/>
</dbReference>
<dbReference type="Pfam" id="PF02515">
    <property type="entry name" value="CoA_transf_3"/>
    <property type="match status" value="1"/>
</dbReference>
<keyword evidence="1 2" id="KW-0808">Transferase</keyword>
<dbReference type="GO" id="GO:0008410">
    <property type="term" value="F:CoA-transferase activity"/>
    <property type="evidence" value="ECO:0007669"/>
    <property type="project" value="TreeGrafter"/>
</dbReference>
<name>A0A5M3XYY1_9ACTN</name>
<dbReference type="AlphaFoldDB" id="A0A5M3XYY1"/>
<dbReference type="SUPFAM" id="SSF89796">
    <property type="entry name" value="CoA-transferase family III (CaiB/BaiF)"/>
    <property type="match status" value="1"/>
</dbReference>
<sequence length="401" mass="42262">MNLLVGITVVDFSRVLAGPMATQILAELGAEVIKIERPGAGDESRGMQPLLPNGESAYFFAFNRGKRSVTLNLQTEHGRETARRLVAKADVLVENFLPGTMDRLGLGYRGLAAENPGLVYVSCTGFGQTGPNAHLRGYDTIFQALSGITSITGHPDGPPAKAGVPVADMTTALWIAIAVLAGLLRRSTTGKGGQVDLAMMDVQITLLALAAARLFALDEDVTRTGTAHLGRVPSEAYQCADGTWLQISCSDQHWPVLCSALGLQELASDDALATNAGRVVQRDRVSEVLRTAFAKSDRAELAAALRTAGIPAGEVHTVREALADEHTVARGVVGHFDHPIEGRFPALRTPLRLDDPDGRGFSAAPIGTPPLLGADTATVLIEKLGLTEADLAALDEAGALR</sequence>
<proteinExistence type="predicted"/>
<dbReference type="InterPro" id="IPR003673">
    <property type="entry name" value="CoA-Trfase_fam_III"/>
</dbReference>
<dbReference type="PANTHER" id="PTHR48207:SF3">
    <property type="entry name" value="SUCCINATE--HYDROXYMETHYLGLUTARATE COA-TRANSFERASE"/>
    <property type="match status" value="1"/>
</dbReference>
<dbReference type="PANTHER" id="PTHR48207">
    <property type="entry name" value="SUCCINATE--HYDROXYMETHYLGLUTARATE COA-TRANSFERASE"/>
    <property type="match status" value="1"/>
</dbReference>
<dbReference type="InterPro" id="IPR050483">
    <property type="entry name" value="CoA-transferase_III_domain"/>
</dbReference>
<dbReference type="InterPro" id="IPR023606">
    <property type="entry name" value="CoA-Trfase_III_dom_1_sf"/>
</dbReference>
<dbReference type="InterPro" id="IPR044855">
    <property type="entry name" value="CoA-Trfase_III_dom3_sf"/>
</dbReference>
<evidence type="ECO:0000313" key="3">
    <source>
        <dbReference type="Proteomes" id="UP000377595"/>
    </source>
</evidence>
<evidence type="ECO:0000256" key="1">
    <source>
        <dbReference type="ARBA" id="ARBA00022679"/>
    </source>
</evidence>
<dbReference type="OrthoDB" id="4251672at2"/>
<protein>
    <submittedName>
        <fullName evidence="2">CoA transferase</fullName>
    </submittedName>
</protein>